<dbReference type="SMART" id="SM01083">
    <property type="entry name" value="Cir_N"/>
    <property type="match status" value="1"/>
</dbReference>
<feature type="domain" description="CBF1-interacting co-repressor CIR N-terminal" evidence="3">
    <location>
        <begin position="13"/>
        <end position="49"/>
    </location>
</feature>
<gene>
    <name evidence="4" type="ORF">EB796_018442</name>
</gene>
<comment type="caution">
    <text evidence="4">The sequence shown here is derived from an EMBL/GenBank/DDBJ whole genome shotgun (WGS) entry which is preliminary data.</text>
</comment>
<keyword evidence="1" id="KW-0175">Coiled coil</keyword>
<dbReference type="OrthoDB" id="6253837at2759"/>
<dbReference type="InterPro" id="IPR019339">
    <property type="entry name" value="CIR_N_dom"/>
</dbReference>
<evidence type="ECO:0000313" key="5">
    <source>
        <dbReference type="Proteomes" id="UP000593567"/>
    </source>
</evidence>
<feature type="coiled-coil region" evidence="1">
    <location>
        <begin position="29"/>
        <end position="56"/>
    </location>
</feature>
<dbReference type="Proteomes" id="UP000593567">
    <property type="component" value="Unassembled WGS sequence"/>
</dbReference>
<evidence type="ECO:0000256" key="2">
    <source>
        <dbReference type="SAM" id="MobiDB-lite"/>
    </source>
</evidence>
<feature type="compositionally biased region" description="Basic and acidic residues" evidence="2">
    <location>
        <begin position="78"/>
        <end position="91"/>
    </location>
</feature>
<evidence type="ECO:0000256" key="1">
    <source>
        <dbReference type="SAM" id="Coils"/>
    </source>
</evidence>
<dbReference type="GO" id="GO:0005634">
    <property type="term" value="C:nucleus"/>
    <property type="evidence" value="ECO:0007669"/>
    <property type="project" value="TreeGrafter"/>
</dbReference>
<dbReference type="GO" id="GO:0003714">
    <property type="term" value="F:transcription corepressor activity"/>
    <property type="evidence" value="ECO:0007669"/>
    <property type="project" value="InterPro"/>
</dbReference>
<accession>A0A7J7JB30</accession>
<name>A0A7J7JB30_BUGNE</name>
<dbReference type="Pfam" id="PF10197">
    <property type="entry name" value="Cir_N"/>
    <property type="match status" value="1"/>
</dbReference>
<dbReference type="EMBL" id="VXIV02002740">
    <property type="protein sequence ID" value="KAF6023255.1"/>
    <property type="molecule type" value="Genomic_DNA"/>
</dbReference>
<sequence length="363" mass="42577">MGKGFHNYMSKKFFHPGSFENIKKVWMAQQKDEHRKRSEEETLAQYQKEQEIYQNRALLGDEKAKLGLNFMYDPPQGVKRDREKEENEPEYKFEWQRQYNAPRENYAKGDDTVRDQPFGIEVRNVRCLKCRKWGHINTDKICPLFGSSITAEPPPAAGSNPSELMEQMAEEGLAFTKKVMSRQNDPSAANQQLVHAEADADEEVAFFLSLSRKEKKKLIKKLEKEKKKRKKARRRERKIKGAAFKEKHENDADGATNPVEEAAGKDRSHSKRKLPIGERDLGAKHKQWRKSISRSPDKRNENSSPVRRRRNESRSPQLTCKKEKEREQVTCKKEKEREQLTCKKEKEQEQVTCKKEKEREQVT</sequence>
<proteinExistence type="predicted"/>
<keyword evidence="5" id="KW-1185">Reference proteome</keyword>
<dbReference type="InterPro" id="IPR040014">
    <property type="entry name" value="CIR1"/>
</dbReference>
<dbReference type="PANTHER" id="PTHR13151:SF2">
    <property type="entry name" value="COREPRESSOR INTERACTING WITH RBPJ 1"/>
    <property type="match status" value="1"/>
</dbReference>
<dbReference type="AlphaFoldDB" id="A0A7J7JB30"/>
<feature type="compositionally biased region" description="Basic residues" evidence="2">
    <location>
        <begin position="226"/>
        <end position="240"/>
    </location>
</feature>
<evidence type="ECO:0000259" key="3">
    <source>
        <dbReference type="SMART" id="SM01083"/>
    </source>
</evidence>
<feature type="region of interest" description="Disordered" evidence="2">
    <location>
        <begin position="221"/>
        <end position="363"/>
    </location>
</feature>
<reference evidence="4" key="1">
    <citation type="submission" date="2020-06" db="EMBL/GenBank/DDBJ databases">
        <title>Draft genome of Bugula neritina, a colonial animal packing powerful symbionts and potential medicines.</title>
        <authorList>
            <person name="Rayko M."/>
        </authorList>
    </citation>
    <scope>NUCLEOTIDE SEQUENCE [LARGE SCALE GENOMIC DNA]</scope>
    <source>
        <strain evidence="4">Kwan_BN1</strain>
    </source>
</reference>
<dbReference type="PANTHER" id="PTHR13151">
    <property type="entry name" value="CBF1 INTERACTING COREPRESSOR CIR"/>
    <property type="match status" value="1"/>
</dbReference>
<feature type="region of interest" description="Disordered" evidence="2">
    <location>
        <begin position="70"/>
        <end position="91"/>
    </location>
</feature>
<evidence type="ECO:0000313" key="4">
    <source>
        <dbReference type="EMBL" id="KAF6023255.1"/>
    </source>
</evidence>
<organism evidence="4 5">
    <name type="scientific">Bugula neritina</name>
    <name type="common">Brown bryozoan</name>
    <name type="synonym">Sertularia neritina</name>
    <dbReference type="NCBI Taxonomy" id="10212"/>
    <lineage>
        <taxon>Eukaryota</taxon>
        <taxon>Metazoa</taxon>
        <taxon>Spiralia</taxon>
        <taxon>Lophotrochozoa</taxon>
        <taxon>Bryozoa</taxon>
        <taxon>Gymnolaemata</taxon>
        <taxon>Cheilostomatida</taxon>
        <taxon>Flustrina</taxon>
        <taxon>Buguloidea</taxon>
        <taxon>Bugulidae</taxon>
        <taxon>Bugula</taxon>
    </lineage>
</organism>
<feature type="compositionally biased region" description="Basic and acidic residues" evidence="2">
    <location>
        <begin position="320"/>
        <end position="363"/>
    </location>
</feature>
<protein>
    <recommendedName>
        <fullName evidence="3">CBF1-interacting co-repressor CIR N-terminal domain-containing protein</fullName>
    </recommendedName>
</protein>